<dbReference type="EMBL" id="CP002116">
    <property type="protein sequence ID" value="ADK82044.1"/>
    <property type="molecule type" value="Genomic_DNA"/>
</dbReference>
<proteinExistence type="predicted"/>
<gene>
    <name evidence="3" type="ordered locus">Spirs_2941</name>
</gene>
<protein>
    <submittedName>
        <fullName evidence="3">Periplasmic binding protein</fullName>
    </submittedName>
</protein>
<dbReference type="KEGG" id="ssm:Spirs_2941"/>
<keyword evidence="1" id="KW-0732">Signal</keyword>
<sequence length="363" mass="40311">MSAQRKRLCSLLFLFSAIFSLWASGSQEAQQGITVTDSIGNHVVLPAPPERIVVAGKSTLITADTLFLFPEARGKVIGLGKTNQGLGDFFPYLDPNIGEITRIGHEVGPEQVIALKPDLFIVKDFVYEKLGAPVAKLGVPTIALSLETPSQYIDDIMIVGRIFGDTKRAEAINAYYADFLDRINKKVGKIPEQNKPSVLLLYYSNKGGETAFNISPVSWIQTAQVEKAGGKAVWKESNKGGGWKTVNFEQIAAWDPDYIFITSFNSDSSDFLPGILADTTWQQLRAAKAGRVKAVPSDFHSWAQPDTRWILCIGWMAKTLYPEEFSDMKISDEVIRFYNELYHLDRSVIEEVVLPRLEGEIAD</sequence>
<feature type="chain" id="PRO_5003150542" evidence="1">
    <location>
        <begin position="24"/>
        <end position="363"/>
    </location>
</feature>
<dbReference type="RefSeq" id="WP_013255503.1">
    <property type="nucleotide sequence ID" value="NC_014364.1"/>
</dbReference>
<feature type="domain" description="Fe/B12 periplasmic-binding" evidence="2">
    <location>
        <begin position="51"/>
        <end position="324"/>
    </location>
</feature>
<dbReference type="PANTHER" id="PTHR30535">
    <property type="entry name" value="VITAMIN B12-BINDING PROTEIN"/>
    <property type="match status" value="1"/>
</dbReference>
<dbReference type="Proteomes" id="UP000002318">
    <property type="component" value="Chromosome"/>
</dbReference>
<keyword evidence="4" id="KW-1185">Reference proteome</keyword>
<dbReference type="Gene3D" id="1.20.58.2180">
    <property type="match status" value="1"/>
</dbReference>
<reference evidence="3 4" key="1">
    <citation type="journal article" date="2010" name="Stand. Genomic Sci.">
        <title>Complete genome sequence of Spirochaeta smaragdinae type strain (SEBR 4228).</title>
        <authorList>
            <person name="Mavromatis K."/>
            <person name="Yasawong M."/>
            <person name="Chertkov O."/>
            <person name="Lapidus A."/>
            <person name="Lucas S."/>
            <person name="Nolan M."/>
            <person name="Del Rio T.G."/>
            <person name="Tice H."/>
            <person name="Cheng J.F."/>
            <person name="Pitluck S."/>
            <person name="Liolios K."/>
            <person name="Ivanova N."/>
            <person name="Tapia R."/>
            <person name="Han C."/>
            <person name="Bruce D."/>
            <person name="Goodwin L."/>
            <person name="Pati A."/>
            <person name="Chen A."/>
            <person name="Palaniappan K."/>
            <person name="Land M."/>
            <person name="Hauser L."/>
            <person name="Chang Y.J."/>
            <person name="Jeffries C.D."/>
            <person name="Detter J.C."/>
            <person name="Rohde M."/>
            <person name="Brambilla E."/>
            <person name="Spring S."/>
            <person name="Goker M."/>
            <person name="Sikorski J."/>
            <person name="Woyke T."/>
            <person name="Bristow J."/>
            <person name="Eisen J.A."/>
            <person name="Markowitz V."/>
            <person name="Hugenholtz P."/>
            <person name="Klenk H.P."/>
            <person name="Kyrpides N.C."/>
        </authorList>
    </citation>
    <scope>NUCLEOTIDE SEQUENCE [LARGE SCALE GENOMIC DNA]</scope>
    <source>
        <strain evidence="4">DSM 11293 / JCM 15392 / SEBR 4228</strain>
    </source>
</reference>
<evidence type="ECO:0000313" key="4">
    <source>
        <dbReference type="Proteomes" id="UP000002318"/>
    </source>
</evidence>
<dbReference type="AlphaFoldDB" id="E1R3S3"/>
<evidence type="ECO:0000256" key="1">
    <source>
        <dbReference type="SAM" id="SignalP"/>
    </source>
</evidence>
<evidence type="ECO:0000313" key="3">
    <source>
        <dbReference type="EMBL" id="ADK82044.1"/>
    </source>
</evidence>
<dbReference type="Gene3D" id="3.40.50.1980">
    <property type="entry name" value="Nitrogenase molybdenum iron protein domain"/>
    <property type="match status" value="2"/>
</dbReference>
<evidence type="ECO:0000259" key="2">
    <source>
        <dbReference type="PROSITE" id="PS50983"/>
    </source>
</evidence>
<dbReference type="eggNOG" id="COG0614">
    <property type="taxonomic scope" value="Bacteria"/>
</dbReference>
<dbReference type="InterPro" id="IPR050902">
    <property type="entry name" value="ABC_Transporter_SBP"/>
</dbReference>
<accession>E1R3S3</accession>
<organism evidence="3 4">
    <name type="scientific">Sediminispirochaeta smaragdinae (strain DSM 11293 / JCM 15392 / SEBR 4228)</name>
    <name type="common">Spirochaeta smaragdinae</name>
    <dbReference type="NCBI Taxonomy" id="573413"/>
    <lineage>
        <taxon>Bacteria</taxon>
        <taxon>Pseudomonadati</taxon>
        <taxon>Spirochaetota</taxon>
        <taxon>Spirochaetia</taxon>
        <taxon>Spirochaetales</taxon>
        <taxon>Spirochaetaceae</taxon>
        <taxon>Sediminispirochaeta</taxon>
    </lineage>
</organism>
<dbReference type="PROSITE" id="PS50983">
    <property type="entry name" value="FE_B12_PBP"/>
    <property type="match status" value="1"/>
</dbReference>
<dbReference type="Pfam" id="PF01497">
    <property type="entry name" value="Peripla_BP_2"/>
    <property type="match status" value="1"/>
</dbReference>
<dbReference type="PANTHER" id="PTHR30535:SF34">
    <property type="entry name" value="MOLYBDATE-BINDING PROTEIN MOLA"/>
    <property type="match status" value="1"/>
</dbReference>
<dbReference type="STRING" id="573413.Spirs_2941"/>
<dbReference type="SUPFAM" id="SSF53807">
    <property type="entry name" value="Helical backbone' metal receptor"/>
    <property type="match status" value="1"/>
</dbReference>
<feature type="signal peptide" evidence="1">
    <location>
        <begin position="1"/>
        <end position="23"/>
    </location>
</feature>
<dbReference type="OrthoDB" id="368509at2"/>
<dbReference type="HOGENOM" id="CLU_038034_13_3_12"/>
<dbReference type="InterPro" id="IPR002491">
    <property type="entry name" value="ABC_transptr_periplasmic_BD"/>
</dbReference>
<name>E1R3S3_SEDSS</name>